<gene>
    <name evidence="1" type="ORF">TorRG33x02_099660</name>
</gene>
<proteinExistence type="predicted"/>
<evidence type="ECO:0000313" key="2">
    <source>
        <dbReference type="Proteomes" id="UP000237000"/>
    </source>
</evidence>
<accession>A0A2P5F8X1</accession>
<reference evidence="2" key="1">
    <citation type="submission" date="2016-06" db="EMBL/GenBank/DDBJ databases">
        <title>Parallel loss of symbiosis genes in relatives of nitrogen-fixing non-legume Parasponia.</title>
        <authorList>
            <person name="Van Velzen R."/>
            <person name="Holmer R."/>
            <person name="Bu F."/>
            <person name="Rutten L."/>
            <person name="Van Zeijl A."/>
            <person name="Liu W."/>
            <person name="Santuari L."/>
            <person name="Cao Q."/>
            <person name="Sharma T."/>
            <person name="Shen D."/>
            <person name="Roswanjaya Y."/>
            <person name="Wardhani T."/>
            <person name="Kalhor M.S."/>
            <person name="Jansen J."/>
            <person name="Van den Hoogen J."/>
            <person name="Gungor B."/>
            <person name="Hartog M."/>
            <person name="Hontelez J."/>
            <person name="Verver J."/>
            <person name="Yang W.-C."/>
            <person name="Schijlen E."/>
            <person name="Repin R."/>
            <person name="Schilthuizen M."/>
            <person name="Schranz E."/>
            <person name="Heidstra R."/>
            <person name="Miyata K."/>
            <person name="Fedorova E."/>
            <person name="Kohlen W."/>
            <person name="Bisseling T."/>
            <person name="Smit S."/>
            <person name="Geurts R."/>
        </authorList>
    </citation>
    <scope>NUCLEOTIDE SEQUENCE [LARGE SCALE GENOMIC DNA]</scope>
    <source>
        <strain evidence="2">cv. RG33-2</strain>
    </source>
</reference>
<evidence type="ECO:0000313" key="1">
    <source>
        <dbReference type="EMBL" id="PON94228.1"/>
    </source>
</evidence>
<dbReference type="EMBL" id="JXTC01000053">
    <property type="protein sequence ID" value="PON94228.1"/>
    <property type="molecule type" value="Genomic_DNA"/>
</dbReference>
<dbReference type="AlphaFoldDB" id="A0A2P5F8X1"/>
<organism evidence="1 2">
    <name type="scientific">Trema orientale</name>
    <name type="common">Charcoal tree</name>
    <name type="synonym">Celtis orientalis</name>
    <dbReference type="NCBI Taxonomy" id="63057"/>
    <lineage>
        <taxon>Eukaryota</taxon>
        <taxon>Viridiplantae</taxon>
        <taxon>Streptophyta</taxon>
        <taxon>Embryophyta</taxon>
        <taxon>Tracheophyta</taxon>
        <taxon>Spermatophyta</taxon>
        <taxon>Magnoliopsida</taxon>
        <taxon>eudicotyledons</taxon>
        <taxon>Gunneridae</taxon>
        <taxon>Pentapetalae</taxon>
        <taxon>rosids</taxon>
        <taxon>fabids</taxon>
        <taxon>Rosales</taxon>
        <taxon>Cannabaceae</taxon>
        <taxon>Trema</taxon>
    </lineage>
</organism>
<comment type="caution">
    <text evidence="1">The sequence shown here is derived from an EMBL/GenBank/DDBJ whole genome shotgun (WGS) entry which is preliminary data.</text>
</comment>
<dbReference type="Proteomes" id="UP000237000">
    <property type="component" value="Unassembled WGS sequence"/>
</dbReference>
<sequence length="60" mass="6266">PRASKPPLRSYGATSHCKTSFEPCGTALGCEASFGPCNAPLSLILGHIEITPNTSITHLN</sequence>
<keyword evidence="2" id="KW-1185">Reference proteome</keyword>
<feature type="non-terminal residue" evidence="1">
    <location>
        <position position="1"/>
    </location>
</feature>
<dbReference type="InParanoid" id="A0A2P5F8X1"/>
<name>A0A2P5F8X1_TREOI</name>
<protein>
    <submittedName>
        <fullName evidence="1">Uncharacterized protein</fullName>
    </submittedName>
</protein>